<keyword evidence="8" id="KW-1015">Disulfide bond</keyword>
<dbReference type="InterPro" id="IPR004506">
    <property type="entry name" value="MnmA-like"/>
</dbReference>
<dbReference type="PATRIC" id="fig|1125699.3.peg.693"/>
<sequence length="422" mass="46081">MRMNEFHIPVQELQWPEAGSTVAVGLSGGVDSASTALMLKERGCTVVCITMSSWNNDLPLPPSKNGVRNSCYGADEKIDMEQCAEFCKTYGIKYYIIDVREAYKAYVMDYFKSEYRAGRTPNPCVHCNAHVKFAALVNGARAQGVDFDYFCTGHYAALVRPLIPVADIYRALGSDNSAAQSDGAGNVSGSAHSTSAEARGYTERPVTVSAAKDTFKDQTYFLHRIPSAVLEQTRFPLSGFTKKAVFEFARERGLKAALRSESQDFISSEYFNIIFSDKESVAGDIVDMNGVKLGEHRGIEHYTIGQRRGLGVSANKPLYVRSIDSANNRIVLADENGLFSSGLEADSWVWAGNYAPDAEFEALVKIRLASPAAPARIIPLEGGTYRIMFEKPQRAVAPGQSAVVYADKLILGGGVISRTIEV</sequence>
<dbReference type="EMBL" id="ATFF01000006">
    <property type="protein sequence ID" value="EPF30363.1"/>
    <property type="molecule type" value="Genomic_DNA"/>
</dbReference>
<keyword evidence="14" id="KW-1185">Reference proteome</keyword>
<feature type="compositionally biased region" description="Polar residues" evidence="10">
    <location>
        <begin position="187"/>
        <end position="196"/>
    </location>
</feature>
<dbReference type="GO" id="GO:0103016">
    <property type="term" value="F:tRNA-uridine 2-sulfurtransferase activity"/>
    <property type="evidence" value="ECO:0007669"/>
    <property type="project" value="UniProtKB-EC"/>
</dbReference>
<dbReference type="InterPro" id="IPR014729">
    <property type="entry name" value="Rossmann-like_a/b/a_fold"/>
</dbReference>
<dbReference type="PANTHER" id="PTHR11933">
    <property type="entry name" value="TRNA 5-METHYLAMINOMETHYL-2-THIOURIDYLATE -METHYLTRANSFERASE"/>
    <property type="match status" value="1"/>
</dbReference>
<dbReference type="InterPro" id="IPR046885">
    <property type="entry name" value="MnmA-like_C"/>
</dbReference>
<dbReference type="EC" id="2.8.1.13" evidence="1"/>
<dbReference type="PANTHER" id="PTHR11933:SF5">
    <property type="entry name" value="MITOCHONDRIAL TRNA-SPECIFIC 2-THIOURIDYLASE 1"/>
    <property type="match status" value="1"/>
</dbReference>
<dbReference type="Pfam" id="PF03054">
    <property type="entry name" value="tRNA_Me_trans"/>
    <property type="match status" value="1"/>
</dbReference>
<gene>
    <name evidence="13" type="ORF">HMPREF9194_00680</name>
</gene>
<dbReference type="GO" id="GO:0000049">
    <property type="term" value="F:tRNA binding"/>
    <property type="evidence" value="ECO:0007669"/>
    <property type="project" value="UniProtKB-KW"/>
</dbReference>
<dbReference type="STRING" id="1125699.HMPREF9194_00680"/>
<organism evidence="13 14">
    <name type="scientific">Treponema maltophilum ATCC 51939</name>
    <dbReference type="NCBI Taxonomy" id="1125699"/>
    <lineage>
        <taxon>Bacteria</taxon>
        <taxon>Pseudomonadati</taxon>
        <taxon>Spirochaetota</taxon>
        <taxon>Spirochaetia</taxon>
        <taxon>Spirochaetales</taxon>
        <taxon>Treponemataceae</taxon>
        <taxon>Treponema</taxon>
    </lineage>
</organism>
<dbReference type="SUPFAM" id="SSF52402">
    <property type="entry name" value="Adenine nucleotide alpha hydrolases-like"/>
    <property type="match status" value="1"/>
</dbReference>
<feature type="domain" description="tRNA-specific 2-thiouridylase MnmA-like C-terminal" evidence="11">
    <location>
        <begin position="341"/>
        <end position="416"/>
    </location>
</feature>
<evidence type="ECO:0000256" key="8">
    <source>
        <dbReference type="ARBA" id="ARBA00023157"/>
    </source>
</evidence>
<dbReference type="Gene3D" id="3.40.50.620">
    <property type="entry name" value="HUPs"/>
    <property type="match status" value="1"/>
</dbReference>
<evidence type="ECO:0000256" key="5">
    <source>
        <dbReference type="ARBA" id="ARBA00022741"/>
    </source>
</evidence>
<accession>S3JWL5</accession>
<evidence type="ECO:0000256" key="7">
    <source>
        <dbReference type="ARBA" id="ARBA00022884"/>
    </source>
</evidence>
<evidence type="ECO:0000259" key="11">
    <source>
        <dbReference type="Pfam" id="PF20258"/>
    </source>
</evidence>
<keyword evidence="7" id="KW-0694">RNA-binding</keyword>
<dbReference type="Gene3D" id="2.30.30.280">
    <property type="entry name" value="Adenine nucleotide alpha hydrolases-like domains"/>
    <property type="match status" value="1"/>
</dbReference>
<dbReference type="GO" id="GO:0005524">
    <property type="term" value="F:ATP binding"/>
    <property type="evidence" value="ECO:0007669"/>
    <property type="project" value="UniProtKB-KW"/>
</dbReference>
<reference evidence="13 14" key="1">
    <citation type="submission" date="2013-04" db="EMBL/GenBank/DDBJ databases">
        <title>The Genome Sequence of Treponema maltophilum ATCC 51939.</title>
        <authorList>
            <consortium name="The Broad Institute Genomics Platform"/>
            <person name="Earl A."/>
            <person name="Ward D."/>
            <person name="Feldgarden M."/>
            <person name="Gevers D."/>
            <person name="Leonetti C."/>
            <person name="Blanton J.M."/>
            <person name="Dewhirst F.E."/>
            <person name="Izard J."/>
            <person name="Walker B."/>
            <person name="Young S."/>
            <person name="Zeng Q."/>
            <person name="Gargeya S."/>
            <person name="Fitzgerald M."/>
            <person name="Haas B."/>
            <person name="Abouelleil A."/>
            <person name="Allen A.W."/>
            <person name="Alvarado L."/>
            <person name="Arachchi H.M."/>
            <person name="Berlin A.M."/>
            <person name="Chapman S.B."/>
            <person name="Gainer-Dewar J."/>
            <person name="Goldberg J."/>
            <person name="Griggs A."/>
            <person name="Gujja S."/>
            <person name="Hansen M."/>
            <person name="Howarth C."/>
            <person name="Imamovic A."/>
            <person name="Ireland A."/>
            <person name="Larimer J."/>
            <person name="McCowan C."/>
            <person name="Murphy C."/>
            <person name="Pearson M."/>
            <person name="Poon T.W."/>
            <person name="Priest M."/>
            <person name="Roberts A."/>
            <person name="Saif S."/>
            <person name="Shea T."/>
            <person name="Sisk P."/>
            <person name="Sykes S."/>
            <person name="Wortman J."/>
            <person name="Nusbaum C."/>
            <person name="Birren B."/>
        </authorList>
    </citation>
    <scope>NUCLEOTIDE SEQUENCE [LARGE SCALE GENOMIC DNA]</scope>
    <source>
        <strain evidence="13 14">ATCC 51939</strain>
    </source>
</reference>
<evidence type="ECO:0000256" key="2">
    <source>
        <dbReference type="ARBA" id="ARBA00022555"/>
    </source>
</evidence>
<dbReference type="InterPro" id="IPR046884">
    <property type="entry name" value="MnmA-like_central"/>
</dbReference>
<evidence type="ECO:0000256" key="3">
    <source>
        <dbReference type="ARBA" id="ARBA00022679"/>
    </source>
</evidence>
<comment type="catalytic activity">
    <reaction evidence="9">
        <text>S-sulfanyl-L-cysteinyl-[protein] + uridine(34) in tRNA + AH2 + ATP = 2-thiouridine(34) in tRNA + L-cysteinyl-[protein] + A + AMP + diphosphate + H(+)</text>
        <dbReference type="Rhea" id="RHEA:47032"/>
        <dbReference type="Rhea" id="RHEA-COMP:10131"/>
        <dbReference type="Rhea" id="RHEA-COMP:11726"/>
        <dbReference type="Rhea" id="RHEA-COMP:11727"/>
        <dbReference type="Rhea" id="RHEA-COMP:11728"/>
        <dbReference type="ChEBI" id="CHEBI:13193"/>
        <dbReference type="ChEBI" id="CHEBI:15378"/>
        <dbReference type="ChEBI" id="CHEBI:17499"/>
        <dbReference type="ChEBI" id="CHEBI:29950"/>
        <dbReference type="ChEBI" id="CHEBI:30616"/>
        <dbReference type="ChEBI" id="CHEBI:33019"/>
        <dbReference type="ChEBI" id="CHEBI:61963"/>
        <dbReference type="ChEBI" id="CHEBI:65315"/>
        <dbReference type="ChEBI" id="CHEBI:87170"/>
        <dbReference type="ChEBI" id="CHEBI:456215"/>
        <dbReference type="EC" id="2.8.1.13"/>
    </reaction>
</comment>
<evidence type="ECO:0000256" key="6">
    <source>
        <dbReference type="ARBA" id="ARBA00022840"/>
    </source>
</evidence>
<dbReference type="InterPro" id="IPR023382">
    <property type="entry name" value="MnmA-like_central_sf"/>
</dbReference>
<dbReference type="Pfam" id="PF20259">
    <property type="entry name" value="tRNA_Me_trans_M"/>
    <property type="match status" value="1"/>
</dbReference>
<evidence type="ECO:0000313" key="14">
    <source>
        <dbReference type="Proteomes" id="UP000014541"/>
    </source>
</evidence>
<proteinExistence type="predicted"/>
<evidence type="ECO:0000256" key="10">
    <source>
        <dbReference type="SAM" id="MobiDB-lite"/>
    </source>
</evidence>
<dbReference type="GO" id="GO:0002143">
    <property type="term" value="P:tRNA wobble position uridine thiolation"/>
    <property type="evidence" value="ECO:0007669"/>
    <property type="project" value="TreeGrafter"/>
</dbReference>
<dbReference type="Gene3D" id="2.40.30.10">
    <property type="entry name" value="Translation factors"/>
    <property type="match status" value="1"/>
</dbReference>
<dbReference type="eggNOG" id="COG0482">
    <property type="taxonomic scope" value="Bacteria"/>
</dbReference>
<keyword evidence="4" id="KW-0819">tRNA processing</keyword>
<evidence type="ECO:0000256" key="1">
    <source>
        <dbReference type="ARBA" id="ARBA00011949"/>
    </source>
</evidence>
<dbReference type="Proteomes" id="UP000014541">
    <property type="component" value="Unassembled WGS sequence"/>
</dbReference>
<evidence type="ECO:0000256" key="4">
    <source>
        <dbReference type="ARBA" id="ARBA00022694"/>
    </source>
</evidence>
<dbReference type="HOGENOM" id="CLU_035188_0_0_12"/>
<dbReference type="AlphaFoldDB" id="S3JWL5"/>
<comment type="caution">
    <text evidence="13">The sequence shown here is derived from an EMBL/GenBank/DDBJ whole genome shotgun (WGS) entry which is preliminary data.</text>
</comment>
<keyword evidence="2" id="KW-0820">tRNA-binding</keyword>
<dbReference type="FunFam" id="2.30.30.280:FF:000001">
    <property type="entry name" value="tRNA-specific 2-thiouridylase MnmA"/>
    <property type="match status" value="1"/>
</dbReference>
<keyword evidence="5" id="KW-0547">Nucleotide-binding</keyword>
<feature type="domain" description="tRNA-specific 2-thiouridylase MnmA-like central" evidence="12">
    <location>
        <begin position="282"/>
        <end position="333"/>
    </location>
</feature>
<evidence type="ECO:0000256" key="9">
    <source>
        <dbReference type="ARBA" id="ARBA00051542"/>
    </source>
</evidence>
<dbReference type="CDD" id="cd01998">
    <property type="entry name" value="MnmA_TRMU-like"/>
    <property type="match status" value="1"/>
</dbReference>
<keyword evidence="6" id="KW-0067">ATP-binding</keyword>
<evidence type="ECO:0000313" key="13">
    <source>
        <dbReference type="EMBL" id="EPF30363.1"/>
    </source>
</evidence>
<feature type="region of interest" description="Disordered" evidence="10">
    <location>
        <begin position="179"/>
        <end position="200"/>
    </location>
</feature>
<keyword evidence="3" id="KW-0808">Transferase</keyword>
<name>S3JWL5_TREMA</name>
<dbReference type="Pfam" id="PF20258">
    <property type="entry name" value="tRNA_Me_trans_C"/>
    <property type="match status" value="1"/>
</dbReference>
<protein>
    <recommendedName>
        <fullName evidence="1">tRNA-uridine 2-sulfurtransferase</fullName>
        <ecNumber evidence="1">2.8.1.13</ecNumber>
    </recommendedName>
</protein>
<evidence type="ECO:0000259" key="12">
    <source>
        <dbReference type="Pfam" id="PF20259"/>
    </source>
</evidence>